<accession>A0A9D2Q189</accession>
<dbReference type="AlphaFoldDB" id="A0A9D2Q189"/>
<evidence type="ECO:0000313" key="3">
    <source>
        <dbReference type="Proteomes" id="UP000823854"/>
    </source>
</evidence>
<sequence>MTEFWGMDTAQLRDHAERLRTASGEVEDLTSRLGTAVRGAGWTGPDAEEFRARWTALATGSLASVCAELTALGGDGLGEADQQDIASEADGQRTGPGGDGSSLPPADDSRTSRGSLHQDSPWIPYWLEGPAEAALSGLAERVSDGIGWGVDAGIDLLGDGLGRFGVDTDGIAQFQRDAEHLVGILEDWATGERVPTIAELSAAGLLTAGSAGVGLYEAVTGRDAALLDDRPGGIVESVSTDSTPSQSPQTLQDLILQNDALRMDNPTGGLLESGQIGIQEVHRSSGGEPVYIVQVPPTEGAALSDVPAAYGEQGNSRDWGSNLRLVAGQHPAAMDDVRAAMGSAGVPPGADVMIVGHSQGGIVANHLSADPTFNSASGEAGTYNVTTTFSVGSPVQTVVPAQDSTQSVNVHHEGGIGPDGISGDLIPGLDLGGAQVDGGTLGAPNRHEVALPGYPVASADPVTILESNHDSVGLQGEAAGGYAGSVGRATTTDPTLSALQRDLTGTYLGDGTYVAESHVVTVGRGAP</sequence>
<dbReference type="InterPro" id="IPR029058">
    <property type="entry name" value="AB_hydrolase_fold"/>
</dbReference>
<feature type="region of interest" description="Disordered" evidence="1">
    <location>
        <begin position="88"/>
        <end position="116"/>
    </location>
</feature>
<organism evidence="2 3">
    <name type="scientific">Candidatus Brachybacterium intestinipullorum</name>
    <dbReference type="NCBI Taxonomy" id="2838512"/>
    <lineage>
        <taxon>Bacteria</taxon>
        <taxon>Bacillati</taxon>
        <taxon>Actinomycetota</taxon>
        <taxon>Actinomycetes</taxon>
        <taxon>Micrococcales</taxon>
        <taxon>Dermabacteraceae</taxon>
        <taxon>Brachybacterium</taxon>
    </lineage>
</organism>
<dbReference type="Gene3D" id="1.10.287.1060">
    <property type="entry name" value="ESAT-6-like"/>
    <property type="match status" value="1"/>
</dbReference>
<reference evidence="2" key="2">
    <citation type="submission" date="2021-04" db="EMBL/GenBank/DDBJ databases">
        <authorList>
            <person name="Gilroy R."/>
        </authorList>
    </citation>
    <scope>NUCLEOTIDE SEQUENCE</scope>
    <source>
        <strain evidence="2">CHK130-7132</strain>
    </source>
</reference>
<protein>
    <recommendedName>
        <fullName evidence="4">WXG100 family type VII secretion target</fullName>
    </recommendedName>
</protein>
<comment type="caution">
    <text evidence="2">The sequence shown here is derived from an EMBL/GenBank/DDBJ whole genome shotgun (WGS) entry which is preliminary data.</text>
</comment>
<evidence type="ECO:0000313" key="2">
    <source>
        <dbReference type="EMBL" id="HJC70471.1"/>
    </source>
</evidence>
<gene>
    <name evidence="2" type="ORF">H9932_12470</name>
</gene>
<name>A0A9D2Q189_9MICO</name>
<proteinExistence type="predicted"/>
<reference evidence="2" key="1">
    <citation type="journal article" date="2021" name="PeerJ">
        <title>Extensive microbial diversity within the chicken gut microbiome revealed by metagenomics and culture.</title>
        <authorList>
            <person name="Gilroy R."/>
            <person name="Ravi A."/>
            <person name="Getino M."/>
            <person name="Pursley I."/>
            <person name="Horton D.L."/>
            <person name="Alikhan N.F."/>
            <person name="Baker D."/>
            <person name="Gharbi K."/>
            <person name="Hall N."/>
            <person name="Watson M."/>
            <person name="Adriaenssens E.M."/>
            <person name="Foster-Nyarko E."/>
            <person name="Jarju S."/>
            <person name="Secka A."/>
            <person name="Antonio M."/>
            <person name="Oren A."/>
            <person name="Chaudhuri R.R."/>
            <person name="La Ragione R."/>
            <person name="Hildebrand F."/>
            <person name="Pallen M.J."/>
        </authorList>
    </citation>
    <scope>NUCLEOTIDE SEQUENCE</scope>
    <source>
        <strain evidence="2">CHK130-7132</strain>
    </source>
</reference>
<dbReference type="Proteomes" id="UP000823854">
    <property type="component" value="Unassembled WGS sequence"/>
</dbReference>
<evidence type="ECO:0000256" key="1">
    <source>
        <dbReference type="SAM" id="MobiDB-lite"/>
    </source>
</evidence>
<evidence type="ECO:0008006" key="4">
    <source>
        <dbReference type="Google" id="ProtNLM"/>
    </source>
</evidence>
<dbReference type="SUPFAM" id="SSF53474">
    <property type="entry name" value="alpha/beta-Hydrolases"/>
    <property type="match status" value="1"/>
</dbReference>
<dbReference type="EMBL" id="DWWC01000262">
    <property type="protein sequence ID" value="HJC70471.1"/>
    <property type="molecule type" value="Genomic_DNA"/>
</dbReference>